<keyword evidence="2 4" id="KW-0012">Acyltransferase</keyword>
<dbReference type="InterPro" id="IPR000182">
    <property type="entry name" value="GNAT_dom"/>
</dbReference>
<name>A0A1Q2HVP3_9CORY</name>
<dbReference type="EC" id="2.3.1.82" evidence="4"/>
<dbReference type="KEGG" id="cgv:CGLAU_04655"/>
<dbReference type="InterPro" id="IPR016181">
    <property type="entry name" value="Acyl_CoA_acyltransferase"/>
</dbReference>
<evidence type="ECO:0000313" key="4">
    <source>
        <dbReference type="EMBL" id="AQQ14905.1"/>
    </source>
</evidence>
<proteinExistence type="predicted"/>
<dbReference type="GO" id="GO:0047663">
    <property type="term" value="F:aminoglycoside 6'-N-acetyltransferase activity"/>
    <property type="evidence" value="ECO:0007669"/>
    <property type="project" value="UniProtKB-EC"/>
</dbReference>
<sequence length="153" mass="17281">MIPVFTAGEGDGGVVAKLLRKFNTEFDTPAPPQDILARSFEELLKLDDVIVILAGHDRASGFAYLTLRPTPYFEGPLAQLEELYVAPELRGQGIGTAMITRMVELLRERGCEEIHINVDEPDVDARRFYERHGFSNFEAGEDYRMLCYIRELG</sequence>
<dbReference type="PANTHER" id="PTHR43877">
    <property type="entry name" value="AMINOALKYLPHOSPHONATE N-ACETYLTRANSFERASE-RELATED-RELATED"/>
    <property type="match status" value="1"/>
</dbReference>
<organism evidence="4 5">
    <name type="scientific">Corynebacterium glaucum</name>
    <dbReference type="NCBI Taxonomy" id="187491"/>
    <lineage>
        <taxon>Bacteria</taxon>
        <taxon>Bacillati</taxon>
        <taxon>Actinomycetota</taxon>
        <taxon>Actinomycetes</taxon>
        <taxon>Mycobacteriales</taxon>
        <taxon>Corynebacteriaceae</taxon>
        <taxon>Corynebacterium</taxon>
    </lineage>
</organism>
<evidence type="ECO:0000256" key="2">
    <source>
        <dbReference type="ARBA" id="ARBA00023315"/>
    </source>
</evidence>
<evidence type="ECO:0000256" key="1">
    <source>
        <dbReference type="ARBA" id="ARBA00022679"/>
    </source>
</evidence>
<dbReference type="Gene3D" id="3.40.630.30">
    <property type="match status" value="1"/>
</dbReference>
<keyword evidence="1 4" id="KW-0808">Transferase</keyword>
<feature type="domain" description="N-acetyltransferase" evidence="3">
    <location>
        <begin position="1"/>
        <end position="153"/>
    </location>
</feature>
<dbReference type="RefSeq" id="WP_095659672.1">
    <property type="nucleotide sequence ID" value="NZ_CP019688.1"/>
</dbReference>
<dbReference type="Proteomes" id="UP000217209">
    <property type="component" value="Chromosome"/>
</dbReference>
<accession>A0A1Q2HVP3</accession>
<gene>
    <name evidence="4" type="ORF">CGLAU_04655</name>
</gene>
<dbReference type="OrthoDB" id="9805924at2"/>
<protein>
    <submittedName>
        <fullName evidence="4">Aminoglycoside N(6')-acetyltransferase type 1</fullName>
        <ecNumber evidence="4">2.3.1.82</ecNumber>
    </submittedName>
</protein>
<dbReference type="SUPFAM" id="SSF55729">
    <property type="entry name" value="Acyl-CoA N-acyltransferases (Nat)"/>
    <property type="match status" value="1"/>
</dbReference>
<reference evidence="4 5" key="1">
    <citation type="submission" date="2016-12" db="EMBL/GenBank/DDBJ databases">
        <authorList>
            <person name="Song W.-J."/>
            <person name="Kurnit D.M."/>
        </authorList>
    </citation>
    <scope>NUCLEOTIDE SEQUENCE [LARGE SCALE GENOMIC DNA]</scope>
    <source>
        <strain evidence="4 5">DSM 30827</strain>
    </source>
</reference>
<evidence type="ECO:0000313" key="5">
    <source>
        <dbReference type="Proteomes" id="UP000217209"/>
    </source>
</evidence>
<keyword evidence="5" id="KW-1185">Reference proteome</keyword>
<dbReference type="CDD" id="cd04301">
    <property type="entry name" value="NAT_SF"/>
    <property type="match status" value="1"/>
</dbReference>
<dbReference type="Pfam" id="PF00583">
    <property type="entry name" value="Acetyltransf_1"/>
    <property type="match status" value="1"/>
</dbReference>
<evidence type="ECO:0000259" key="3">
    <source>
        <dbReference type="PROSITE" id="PS51186"/>
    </source>
</evidence>
<dbReference type="AlphaFoldDB" id="A0A1Q2HVP3"/>
<dbReference type="PROSITE" id="PS51186">
    <property type="entry name" value="GNAT"/>
    <property type="match status" value="1"/>
</dbReference>
<dbReference type="EMBL" id="CP019688">
    <property type="protein sequence ID" value="AQQ14905.1"/>
    <property type="molecule type" value="Genomic_DNA"/>
</dbReference>
<dbReference type="InterPro" id="IPR050832">
    <property type="entry name" value="Bact_Acetyltransf"/>
</dbReference>